<dbReference type="NCBIfam" id="TIGR01727">
    <property type="entry name" value="oligo_HPY"/>
    <property type="match status" value="1"/>
</dbReference>
<dbReference type="Gene3D" id="3.40.50.300">
    <property type="entry name" value="P-loop containing nucleotide triphosphate hydrolases"/>
    <property type="match status" value="1"/>
</dbReference>
<dbReference type="Pfam" id="PF08352">
    <property type="entry name" value="oligo_HPY"/>
    <property type="match status" value="1"/>
</dbReference>
<evidence type="ECO:0000256" key="4">
    <source>
        <dbReference type="ARBA" id="ARBA00022475"/>
    </source>
</evidence>
<dbReference type="SUPFAM" id="SSF52540">
    <property type="entry name" value="P-loop containing nucleoside triphosphate hydrolases"/>
    <property type="match status" value="1"/>
</dbReference>
<dbReference type="InterPro" id="IPR003593">
    <property type="entry name" value="AAA+_ATPase"/>
</dbReference>
<dbReference type="PANTHER" id="PTHR43297:SF2">
    <property type="entry name" value="DIPEPTIDE TRANSPORT ATP-BINDING PROTEIN DPPD"/>
    <property type="match status" value="1"/>
</dbReference>
<protein>
    <submittedName>
        <fullName evidence="9">ABC transporter ATP-binding protein</fullName>
    </submittedName>
</protein>
<evidence type="ECO:0000313" key="10">
    <source>
        <dbReference type="Proteomes" id="UP000505377"/>
    </source>
</evidence>
<keyword evidence="5" id="KW-0547">Nucleotide-binding</keyword>
<feature type="domain" description="ABC transporter" evidence="8">
    <location>
        <begin position="19"/>
        <end position="269"/>
    </location>
</feature>
<evidence type="ECO:0000256" key="3">
    <source>
        <dbReference type="ARBA" id="ARBA00022448"/>
    </source>
</evidence>
<dbReference type="GO" id="GO:0015833">
    <property type="term" value="P:peptide transport"/>
    <property type="evidence" value="ECO:0007669"/>
    <property type="project" value="InterPro"/>
</dbReference>
<dbReference type="PANTHER" id="PTHR43297">
    <property type="entry name" value="OLIGOPEPTIDE TRANSPORT ATP-BINDING PROTEIN APPD"/>
    <property type="match status" value="1"/>
</dbReference>
<comment type="similarity">
    <text evidence="2">Belongs to the ABC transporter superfamily.</text>
</comment>
<keyword evidence="6 9" id="KW-0067">ATP-binding</keyword>
<dbReference type="FunFam" id="3.40.50.300:FF:000016">
    <property type="entry name" value="Oligopeptide ABC transporter ATP-binding component"/>
    <property type="match status" value="1"/>
</dbReference>
<evidence type="ECO:0000256" key="6">
    <source>
        <dbReference type="ARBA" id="ARBA00022840"/>
    </source>
</evidence>
<dbReference type="AlphaFoldDB" id="A0A6M6JMC9"/>
<accession>A0A6M6JMC9</accession>
<reference evidence="9 10" key="1">
    <citation type="submission" date="2020-05" db="EMBL/GenBank/DDBJ databases">
        <authorList>
            <person name="Mo P."/>
        </authorList>
    </citation>
    <scope>NUCLEOTIDE SEQUENCE [LARGE SCALE GENOMIC DNA]</scope>
    <source>
        <strain evidence="9 10">Gen01</strain>
    </source>
</reference>
<dbReference type="CDD" id="cd03257">
    <property type="entry name" value="ABC_NikE_OppD_transporters"/>
    <property type="match status" value="1"/>
</dbReference>
<dbReference type="EMBL" id="CP053564">
    <property type="protein sequence ID" value="QJY48097.1"/>
    <property type="molecule type" value="Genomic_DNA"/>
</dbReference>
<comment type="subcellular location">
    <subcellularLocation>
        <location evidence="1">Cell membrane</location>
        <topology evidence="1">Peripheral membrane protein</topology>
    </subcellularLocation>
</comment>
<dbReference type="GO" id="GO:0016887">
    <property type="term" value="F:ATP hydrolysis activity"/>
    <property type="evidence" value="ECO:0007669"/>
    <property type="project" value="InterPro"/>
</dbReference>
<keyword evidence="4" id="KW-1003">Cell membrane</keyword>
<dbReference type="Proteomes" id="UP000505377">
    <property type="component" value="Chromosome"/>
</dbReference>
<evidence type="ECO:0000256" key="7">
    <source>
        <dbReference type="ARBA" id="ARBA00023136"/>
    </source>
</evidence>
<sequence>MSSDTGLDADPTATAEPLLVVDGLTIDLAGEVAQRGILADVSFTVAHGESVALIGESGCGKTMTAMAVLGLLPRGFTVAAGQIRLDGRDLLTSSQRQLRAVRGRSIGAVFQEPMSSLDPTMRVGDQIAEARRLHLGESRRTALARAVELLDRVGIANAARRLHSYPHELSGGMQQRAMIASAIACDPALVLADEPTTALDVTIQAEILELLRELRREQGIAVLLVTHDLGVVADFCDRVVAMYAGTVVERAGVDELFADPRHPYTRALLDAVPQAGDPRTILPVIPGRVPAAGRFPGGCRFEPRCAHGGDPRCLAPQHETAVAARRTIRCARGADGDAVAVPGARGLTAAP</sequence>
<dbReference type="GO" id="GO:0005524">
    <property type="term" value="F:ATP binding"/>
    <property type="evidence" value="ECO:0007669"/>
    <property type="project" value="UniProtKB-KW"/>
</dbReference>
<dbReference type="KEGG" id="pbro:HOP40_21750"/>
<keyword evidence="10" id="KW-1185">Reference proteome</keyword>
<dbReference type="PROSITE" id="PS50893">
    <property type="entry name" value="ABC_TRANSPORTER_2"/>
    <property type="match status" value="1"/>
</dbReference>
<evidence type="ECO:0000256" key="5">
    <source>
        <dbReference type="ARBA" id="ARBA00022741"/>
    </source>
</evidence>
<dbReference type="InterPro" id="IPR003439">
    <property type="entry name" value="ABC_transporter-like_ATP-bd"/>
</dbReference>
<dbReference type="GO" id="GO:0005886">
    <property type="term" value="C:plasma membrane"/>
    <property type="evidence" value="ECO:0007669"/>
    <property type="project" value="UniProtKB-SubCell"/>
</dbReference>
<name>A0A6M6JMC9_9PSEU</name>
<dbReference type="Pfam" id="PF00005">
    <property type="entry name" value="ABC_tran"/>
    <property type="match status" value="1"/>
</dbReference>
<keyword evidence="7" id="KW-0472">Membrane</keyword>
<keyword evidence="3" id="KW-0813">Transport</keyword>
<evidence type="ECO:0000259" key="8">
    <source>
        <dbReference type="PROSITE" id="PS50893"/>
    </source>
</evidence>
<evidence type="ECO:0000313" key="9">
    <source>
        <dbReference type="EMBL" id="QJY48097.1"/>
    </source>
</evidence>
<dbReference type="RefSeq" id="WP_172161449.1">
    <property type="nucleotide sequence ID" value="NZ_CP053564.1"/>
</dbReference>
<dbReference type="PROSITE" id="PS00211">
    <property type="entry name" value="ABC_TRANSPORTER_1"/>
    <property type="match status" value="1"/>
</dbReference>
<dbReference type="InterPro" id="IPR050388">
    <property type="entry name" value="ABC_Ni/Peptide_Import"/>
</dbReference>
<evidence type="ECO:0000256" key="2">
    <source>
        <dbReference type="ARBA" id="ARBA00005417"/>
    </source>
</evidence>
<dbReference type="InterPro" id="IPR013563">
    <property type="entry name" value="Oligopep_ABC_C"/>
</dbReference>
<proteinExistence type="inferred from homology"/>
<dbReference type="SMART" id="SM00382">
    <property type="entry name" value="AAA"/>
    <property type="match status" value="1"/>
</dbReference>
<organism evidence="9 10">
    <name type="scientific">Pseudonocardia broussonetiae</name>
    <dbReference type="NCBI Taxonomy" id="2736640"/>
    <lineage>
        <taxon>Bacteria</taxon>
        <taxon>Bacillati</taxon>
        <taxon>Actinomycetota</taxon>
        <taxon>Actinomycetes</taxon>
        <taxon>Pseudonocardiales</taxon>
        <taxon>Pseudonocardiaceae</taxon>
        <taxon>Pseudonocardia</taxon>
    </lineage>
</organism>
<evidence type="ECO:0000256" key="1">
    <source>
        <dbReference type="ARBA" id="ARBA00004202"/>
    </source>
</evidence>
<gene>
    <name evidence="9" type="ORF">HOP40_21750</name>
</gene>
<dbReference type="InterPro" id="IPR017871">
    <property type="entry name" value="ABC_transporter-like_CS"/>
</dbReference>
<dbReference type="InterPro" id="IPR027417">
    <property type="entry name" value="P-loop_NTPase"/>
</dbReference>